<dbReference type="BioCyc" id="CNIT1237085:G1324-1903-MONOMER"/>
<dbReference type="InParanoid" id="K0IKD0"/>
<evidence type="ECO:0000313" key="1">
    <source>
        <dbReference type="EMBL" id="AFU58837.1"/>
    </source>
</evidence>
<sequence length="104" mass="11770">MLYDGDDGEGLGLSSIQHPACQVAGCFEPASVYVVIKESDVNVLNLDAQERQMIMEKDAPAADVNAFKLILYLCARHDYDLKYLLKENELEITKRRHLVLKETE</sequence>
<evidence type="ECO:0000313" key="2">
    <source>
        <dbReference type="Proteomes" id="UP000008037"/>
    </source>
</evidence>
<dbReference type="KEGG" id="nga:Ngar_c19050"/>
<protein>
    <submittedName>
        <fullName evidence="1">Uncharacterized protein</fullName>
    </submittedName>
</protein>
<proteinExistence type="predicted"/>
<dbReference type="AlphaFoldDB" id="K0IKD0"/>
<keyword evidence="2" id="KW-1185">Reference proteome</keyword>
<dbReference type="STRING" id="1237085.Ngar_c19050"/>
<name>K0IKD0_NITGG</name>
<dbReference type="GeneID" id="13795768"/>
<dbReference type="EMBL" id="CP002408">
    <property type="protein sequence ID" value="AFU58837.1"/>
    <property type="molecule type" value="Genomic_DNA"/>
</dbReference>
<dbReference type="Proteomes" id="UP000008037">
    <property type="component" value="Chromosome"/>
</dbReference>
<organism evidence="1 2">
    <name type="scientific">Nitrososphaera gargensis (strain Ga9.2)</name>
    <dbReference type="NCBI Taxonomy" id="1237085"/>
    <lineage>
        <taxon>Archaea</taxon>
        <taxon>Nitrososphaerota</taxon>
        <taxon>Nitrososphaeria</taxon>
        <taxon>Nitrososphaerales</taxon>
        <taxon>Nitrososphaeraceae</taxon>
        <taxon>Nitrososphaera</taxon>
    </lineage>
</organism>
<gene>
    <name evidence="1" type="ordered locus">Ngar_c19050</name>
</gene>
<dbReference type="HOGENOM" id="CLU_2243946_0_0_2"/>
<dbReference type="RefSeq" id="WP_015019374.1">
    <property type="nucleotide sequence ID" value="NC_018719.1"/>
</dbReference>
<accession>K0IKD0</accession>
<reference evidence="1 2" key="1">
    <citation type="journal article" date="2012" name="Environ. Microbiol.">
        <title>The genome of the ammonia-oxidizing Candidatus Nitrososphaera gargensis: insights into metabolic versatility and environmental adaptations.</title>
        <authorList>
            <person name="Spang A."/>
            <person name="Poehlein A."/>
            <person name="Offre P."/>
            <person name="Zumbragel S."/>
            <person name="Haider S."/>
            <person name="Rychlik N."/>
            <person name="Nowka B."/>
            <person name="Schmeisser C."/>
            <person name="Lebedeva E.V."/>
            <person name="Rattei T."/>
            <person name="Bohm C."/>
            <person name="Schmid M."/>
            <person name="Galushko A."/>
            <person name="Hatzenpichler R."/>
            <person name="Weinmaier T."/>
            <person name="Daniel R."/>
            <person name="Schleper C."/>
            <person name="Spieck E."/>
            <person name="Streit W."/>
            <person name="Wagner M."/>
        </authorList>
    </citation>
    <scope>NUCLEOTIDE SEQUENCE [LARGE SCALE GENOMIC DNA]</scope>
    <source>
        <strain evidence="2">Ga9.2</strain>
    </source>
</reference>